<keyword evidence="2" id="KW-0274">FAD</keyword>
<sequence length="599" mass="66703">MSLDVQTQFLIVGAGPSGLSLASFLGQYGLKGLVISKASGTANTPRAHSFNPFAFECLRDLGIEHEVLQLSVRGRAFQAMRWCRSMIGEEYWKVLGWAEHPSCVGNAFGITPCEYVEFPQSEMEPLLLRYASHHNFDVRFSTALVGVQELGRGDAQAGYICTIQDNISHTIFQVRTQYLFGADGARSQVARLLDFKYISEPSGGKACNILFRADLTSHMHEDRHASLHWIMKPDRTSFFGLVGHLRVVRPWNRWVLIAFGANGSDPFEGLTPQSPELIHCLREMIGDESVDIEILHMDHWTVRTSIAEAYSIEDTNVFLLGDAAHRHPPAYGLGSNTCIQDAYNLAWKVAYVSKGLAGRQLLHSYSKERQPVGAMIVGEANTGFQAHKDVWESIGMFAATPEEGAKQLAKLSEASDEGASYREKIQNAMKSIEIELHSWGAAYNQWYESTAVYLADEEHCRPELEGNPILQVQVTTYPGSRLPHAWLDIPTRRKKTSTHDLAGKGAFCLFTGIGGDGWREAAKNITSSTGIPIHVYGIGFGLDYSDVNRDWHDNRGVEESGCVLVRPDRFVAWRSKKLVPDCQGKLMHVLDSILCRKKV</sequence>
<dbReference type="Gene3D" id="3.50.50.60">
    <property type="entry name" value="FAD/NAD(P)-binding domain"/>
    <property type="match status" value="1"/>
</dbReference>
<dbReference type="VEuPathDB" id="FungiDB:P174DRAFT_62303"/>
<dbReference type="PANTHER" id="PTHR43004:SF8">
    <property type="entry name" value="FAD-BINDING DOMAIN-CONTAINING PROTEIN-RELATED"/>
    <property type="match status" value="1"/>
</dbReference>
<reference evidence="6" key="1">
    <citation type="journal article" date="2018" name="Proc. Natl. Acad. Sci. U.S.A.">
        <title>Linking secondary metabolites to gene clusters through genome sequencing of six diverse Aspergillus species.</title>
        <authorList>
            <person name="Kaerboelling I."/>
            <person name="Vesth T.C."/>
            <person name="Frisvad J.C."/>
            <person name="Nybo J.L."/>
            <person name="Theobald S."/>
            <person name="Kuo A."/>
            <person name="Bowyer P."/>
            <person name="Matsuda Y."/>
            <person name="Mondo S."/>
            <person name="Lyhne E.K."/>
            <person name="Kogle M.E."/>
            <person name="Clum A."/>
            <person name="Lipzen A."/>
            <person name="Salamov A."/>
            <person name="Ngan C.Y."/>
            <person name="Daum C."/>
            <person name="Chiniquy J."/>
            <person name="Barry K."/>
            <person name="LaButti K."/>
            <person name="Haridas S."/>
            <person name="Simmons B.A."/>
            <person name="Magnuson J.K."/>
            <person name="Mortensen U.H."/>
            <person name="Larsen T.O."/>
            <person name="Grigoriev I.V."/>
            <person name="Baker S.E."/>
            <person name="Andersen M.R."/>
        </authorList>
    </citation>
    <scope>NUCLEOTIDE SEQUENCE [LARGE SCALE GENOMIC DNA]</scope>
    <source>
        <strain evidence="6">IBT 16806</strain>
    </source>
</reference>
<evidence type="ECO:0000313" key="6">
    <source>
        <dbReference type="Proteomes" id="UP000234474"/>
    </source>
</evidence>
<evidence type="ECO:0000256" key="3">
    <source>
        <dbReference type="ARBA" id="ARBA00023002"/>
    </source>
</evidence>
<dbReference type="PANTHER" id="PTHR43004">
    <property type="entry name" value="TRK SYSTEM POTASSIUM UPTAKE PROTEIN"/>
    <property type="match status" value="1"/>
</dbReference>
<dbReference type="GO" id="GO:0016709">
    <property type="term" value="F:oxidoreductase activity, acting on paired donors, with incorporation or reduction of molecular oxygen, NAD(P)H as one donor, and incorporation of one atom of oxygen"/>
    <property type="evidence" value="ECO:0007669"/>
    <property type="project" value="UniProtKB-ARBA"/>
</dbReference>
<dbReference type="SUPFAM" id="SSF51905">
    <property type="entry name" value="FAD/NAD(P)-binding domain"/>
    <property type="match status" value="1"/>
</dbReference>
<comment type="caution">
    <text evidence="5">The sequence shown here is derived from an EMBL/GenBank/DDBJ whole genome shotgun (WGS) entry which is preliminary data.</text>
</comment>
<dbReference type="PRINTS" id="PR00420">
    <property type="entry name" value="RNGMNOXGNASE"/>
</dbReference>
<protein>
    <recommendedName>
        <fullName evidence="4">FAD-binding domain-containing protein</fullName>
    </recommendedName>
</protein>
<dbReference type="STRING" id="1392255.A0A2I1BUJ6"/>
<dbReference type="InterPro" id="IPR050641">
    <property type="entry name" value="RIFMO-like"/>
</dbReference>
<dbReference type="OMA" id="YICTIQD"/>
<gene>
    <name evidence="5" type="ORF">P174DRAFT_62303</name>
</gene>
<dbReference type="EMBL" id="MSZS01000011">
    <property type="protein sequence ID" value="PKX89073.1"/>
    <property type="molecule type" value="Genomic_DNA"/>
</dbReference>
<dbReference type="Gene3D" id="3.30.9.10">
    <property type="entry name" value="D-Amino Acid Oxidase, subunit A, domain 2"/>
    <property type="match status" value="1"/>
</dbReference>
<evidence type="ECO:0000256" key="2">
    <source>
        <dbReference type="ARBA" id="ARBA00022827"/>
    </source>
</evidence>
<dbReference type="AlphaFoldDB" id="A0A2I1BUJ6"/>
<dbReference type="InterPro" id="IPR036188">
    <property type="entry name" value="FAD/NAD-bd_sf"/>
</dbReference>
<evidence type="ECO:0000313" key="5">
    <source>
        <dbReference type="EMBL" id="PKX89073.1"/>
    </source>
</evidence>
<dbReference type="OrthoDB" id="2690153at2759"/>
<keyword evidence="1" id="KW-0285">Flavoprotein</keyword>
<dbReference type="Pfam" id="PF01494">
    <property type="entry name" value="FAD_binding_3"/>
    <property type="match status" value="1"/>
</dbReference>
<keyword evidence="6" id="KW-1185">Reference proteome</keyword>
<dbReference type="Pfam" id="PF21274">
    <property type="entry name" value="Rng_hyd_C"/>
    <property type="match status" value="1"/>
</dbReference>
<dbReference type="InterPro" id="IPR002938">
    <property type="entry name" value="FAD-bd"/>
</dbReference>
<proteinExistence type="predicted"/>
<dbReference type="RefSeq" id="XP_024677668.1">
    <property type="nucleotide sequence ID" value="XM_024832410.1"/>
</dbReference>
<evidence type="ECO:0000256" key="1">
    <source>
        <dbReference type="ARBA" id="ARBA00022630"/>
    </source>
</evidence>
<feature type="domain" description="FAD-binding" evidence="4">
    <location>
        <begin position="7"/>
        <end position="377"/>
    </location>
</feature>
<dbReference type="Gene3D" id="3.40.30.120">
    <property type="match status" value="1"/>
</dbReference>
<evidence type="ECO:0000259" key="4">
    <source>
        <dbReference type="Pfam" id="PF01494"/>
    </source>
</evidence>
<keyword evidence="3" id="KW-0560">Oxidoreductase</keyword>
<accession>A0A2I1BUJ6</accession>
<dbReference type="GeneID" id="36539747"/>
<organism evidence="5 6">
    <name type="scientific">Aspergillus novofumigatus (strain IBT 16806)</name>
    <dbReference type="NCBI Taxonomy" id="1392255"/>
    <lineage>
        <taxon>Eukaryota</taxon>
        <taxon>Fungi</taxon>
        <taxon>Dikarya</taxon>
        <taxon>Ascomycota</taxon>
        <taxon>Pezizomycotina</taxon>
        <taxon>Eurotiomycetes</taxon>
        <taxon>Eurotiomycetidae</taxon>
        <taxon>Eurotiales</taxon>
        <taxon>Aspergillaceae</taxon>
        <taxon>Aspergillus</taxon>
        <taxon>Aspergillus subgen. Fumigati</taxon>
    </lineage>
</organism>
<name>A0A2I1BUJ6_ASPN1</name>
<dbReference type="GO" id="GO:0071949">
    <property type="term" value="F:FAD binding"/>
    <property type="evidence" value="ECO:0007669"/>
    <property type="project" value="InterPro"/>
</dbReference>
<dbReference type="Proteomes" id="UP000234474">
    <property type="component" value="Unassembled WGS sequence"/>
</dbReference>